<dbReference type="PANTHER" id="PTHR45814:SF2">
    <property type="entry name" value="HISTONE-LYSINE N-METHYLTRANSFERASE SETD1"/>
    <property type="match status" value="1"/>
</dbReference>
<feature type="compositionally biased region" description="Basic and acidic residues" evidence="14">
    <location>
        <begin position="270"/>
        <end position="290"/>
    </location>
</feature>
<evidence type="ECO:0000256" key="3">
    <source>
        <dbReference type="ARBA" id="ARBA00022603"/>
    </source>
</evidence>
<dbReference type="GO" id="GO:0048188">
    <property type="term" value="C:Set1C/COMPASS complex"/>
    <property type="evidence" value="ECO:0007669"/>
    <property type="project" value="InterPro"/>
</dbReference>
<evidence type="ECO:0000256" key="7">
    <source>
        <dbReference type="ARBA" id="ARBA00022884"/>
    </source>
</evidence>
<feature type="compositionally biased region" description="Pro residues" evidence="14">
    <location>
        <begin position="462"/>
        <end position="471"/>
    </location>
</feature>
<feature type="compositionally biased region" description="Basic and acidic residues" evidence="14">
    <location>
        <begin position="867"/>
        <end position="891"/>
    </location>
</feature>
<evidence type="ECO:0000256" key="4">
    <source>
        <dbReference type="ARBA" id="ARBA00022679"/>
    </source>
</evidence>
<proteinExistence type="predicted"/>
<comment type="subcellular location">
    <subcellularLocation>
        <location evidence="1">Nucleus</location>
    </subcellularLocation>
</comment>
<keyword evidence="6" id="KW-0156">Chromatin regulator</keyword>
<dbReference type="SMART" id="SM00317">
    <property type="entry name" value="SET"/>
    <property type="match status" value="1"/>
</dbReference>
<evidence type="ECO:0000259" key="16">
    <source>
        <dbReference type="PROSITE" id="PS50868"/>
    </source>
</evidence>
<evidence type="ECO:0000256" key="13">
    <source>
        <dbReference type="ARBA" id="ARBA00049129"/>
    </source>
</evidence>
<feature type="region of interest" description="Disordered" evidence="14">
    <location>
        <begin position="919"/>
        <end position="965"/>
    </location>
</feature>
<dbReference type="SMART" id="SM01291">
    <property type="entry name" value="N-SET"/>
    <property type="match status" value="1"/>
</dbReference>
<dbReference type="InterPro" id="IPR035979">
    <property type="entry name" value="RBD_domain_sf"/>
</dbReference>
<dbReference type="InterPro" id="IPR000504">
    <property type="entry name" value="RRM_dom"/>
</dbReference>
<feature type="compositionally biased region" description="Polar residues" evidence="14">
    <location>
        <begin position="444"/>
        <end position="458"/>
    </location>
</feature>
<dbReference type="CTD" id="3354971"/>
<dbReference type="InterPro" id="IPR044570">
    <property type="entry name" value="Set1-like"/>
</dbReference>
<dbReference type="InterPro" id="IPR001214">
    <property type="entry name" value="SET_dom"/>
</dbReference>
<keyword evidence="4 17" id="KW-0808">Transferase</keyword>
<evidence type="ECO:0000256" key="10">
    <source>
        <dbReference type="ARBA" id="ARBA00023242"/>
    </source>
</evidence>
<evidence type="ECO:0000256" key="14">
    <source>
        <dbReference type="SAM" id="MobiDB-lite"/>
    </source>
</evidence>
<dbReference type="InterPro" id="IPR037841">
    <property type="entry name" value="SET_SETD1A/B"/>
</dbReference>
<dbReference type="Pfam" id="PF11764">
    <property type="entry name" value="N-SET"/>
    <property type="match status" value="1"/>
</dbReference>
<keyword evidence="7" id="KW-0694">RNA-binding</keyword>
<feature type="region of interest" description="Disordered" evidence="14">
    <location>
        <begin position="1"/>
        <end position="24"/>
    </location>
</feature>
<feature type="region of interest" description="Disordered" evidence="14">
    <location>
        <begin position="267"/>
        <end position="342"/>
    </location>
</feature>
<comment type="catalytic activity">
    <reaction evidence="13">
        <text>N(6),N(6)-dimethyl-L-lysyl(4)-[histone H3] + S-adenosyl-L-methionine = N(6),N(6),N(6)-trimethyl-L-lysyl(4)-[histone H3] + S-adenosyl-L-homocysteine + H(+)</text>
        <dbReference type="Rhea" id="RHEA:60272"/>
        <dbReference type="Rhea" id="RHEA-COMP:15537"/>
        <dbReference type="Rhea" id="RHEA-COMP:15540"/>
        <dbReference type="ChEBI" id="CHEBI:15378"/>
        <dbReference type="ChEBI" id="CHEBI:57856"/>
        <dbReference type="ChEBI" id="CHEBI:59789"/>
        <dbReference type="ChEBI" id="CHEBI:61961"/>
        <dbReference type="ChEBI" id="CHEBI:61976"/>
    </reaction>
</comment>
<dbReference type="RefSeq" id="XP_011200659.3">
    <property type="nucleotide sequence ID" value="XM_011202357.3"/>
</dbReference>
<feature type="region of interest" description="Disordered" evidence="14">
    <location>
        <begin position="1353"/>
        <end position="1372"/>
    </location>
</feature>
<feature type="domain" description="SET" evidence="15">
    <location>
        <begin position="1582"/>
        <end position="1699"/>
    </location>
</feature>
<comment type="catalytic activity">
    <reaction evidence="12">
        <text>N(6)-methyl-L-lysyl(4)-[histone H3] + S-adenosyl-L-methionine = N(6),N(6)-dimethyl-L-lysyl(4)-[histone H3] + S-adenosyl-L-homocysteine + H(+)</text>
        <dbReference type="Rhea" id="RHEA:60268"/>
        <dbReference type="Rhea" id="RHEA-COMP:15540"/>
        <dbReference type="Rhea" id="RHEA-COMP:15543"/>
        <dbReference type="ChEBI" id="CHEBI:15378"/>
        <dbReference type="ChEBI" id="CHEBI:57856"/>
        <dbReference type="ChEBI" id="CHEBI:59789"/>
        <dbReference type="ChEBI" id="CHEBI:61929"/>
        <dbReference type="ChEBI" id="CHEBI:61976"/>
    </reaction>
</comment>
<gene>
    <name evidence="17" type="primary">SET1B</name>
</gene>
<evidence type="ECO:0000256" key="12">
    <source>
        <dbReference type="ARBA" id="ARBA00047583"/>
    </source>
</evidence>
<dbReference type="GO" id="GO:0140999">
    <property type="term" value="F:histone H3K4 trimethyltransferase activity"/>
    <property type="evidence" value="ECO:0007669"/>
    <property type="project" value="UniProtKB-EC"/>
</dbReference>
<keyword evidence="3 17" id="KW-0489">Methyltransferase</keyword>
<dbReference type="PROSITE" id="PS50280">
    <property type="entry name" value="SET"/>
    <property type="match status" value="1"/>
</dbReference>
<evidence type="ECO:0000256" key="9">
    <source>
        <dbReference type="ARBA" id="ARBA00023163"/>
    </source>
</evidence>
<feature type="domain" description="Post-SET" evidence="16">
    <location>
        <begin position="1705"/>
        <end position="1721"/>
    </location>
</feature>
<evidence type="ECO:0000256" key="2">
    <source>
        <dbReference type="ARBA" id="ARBA00012182"/>
    </source>
</evidence>
<sequence length="1721" mass="198440">MDGLTRLSSSAHSNGNNLDQNNTGCNMQLQSKTLRNFKLLSDPALVKGASKVYRYDGITPEQPYSSIVPRDPRNPIVRLRAKPVDPLVLILPRFKIDQNYVGQPPPIEITLTNLNDNIDNTFLSGMLSKCGLYDELVIHHHPVTNKHLGIAHIVFESTKAARLCIEKYNQKSVMGKVLTIFHDPFGKICHETVDQLTSSKPKHNSNMYAPINSFAHHPSSVPLQNSIHVISESQQYKTQDIYNTTDLPNYQKFRNEREYSQNYQQKYRSHMADEFQSRESRDKDRSREKFSYQTTYDRTKNHFNRCENDRELSKERNRDHGNRRDRDREREYHKTRDRERDRDRRRDIDIERDYRKRNTDRYDKDREKDKSRSRLTTPEERDYDGQNNYNDKSKNAQMDMFYHLGSSFPHNSAQTLGPSINTLIEQNYRYPTYGVNAESSQNPWIGQRTWTAPQPQSQPRVDIPPPPPPDKTPNWDDPEPPPPGQKSPLTIAESQIVKRLIIPAETKENSISVEKSDITDLGKVDLDTRIEMMFKRKSFGNAPPFLQIDSSDSEVENAKVKQDNVDLCSDSNLKIKEKSLEVNKQFNKESQMYEQHDASDISSSDDEILLKKESLSPIESNKEDDKHNRQPLSNTLYFHKNEKYVQASSTSNLTASFTESNEKSSFAYQNNEYFKPNFAYSLQVHADTSLSRHFPNPAYMHSSYMPGFSSMPYGSSHNDDFGHYLYQLSNDNCKAFTGYGYNQNDPFKKQIDAVVERVSIELKQILKRDFNKKMIENTAYKNFETWWDDQLQKSRYKERTSVMSDKISQLSIATVVKSIEKAPDINQLINSQCDMSDLNSFTSLGLRASIPKLPSFRRIRKESLPETKDYEKHLSDQDEMVHGSDSEKEDVNADGNNVRNKTNKIVACSELLPKSKRKASSSSFSSSELEDSSDEGHTSEDSVLSEEEFSSCSENNYNPENGKCDINIRQRMSDLISDFNKENNKKSKSVHSKNFIYSDSDDEHEIKKNISKEYVKSPKTQRNFSITSDLEDISKDSTITVTEDVEENVNKFSSDNLISANENRVTTGTVYNVETGNDIEKEAKNVSNFEYDRIYSDSEEEREYQERRRRNTEYMAQIEREFLEEQALKLDETRDKSHRSVKDISNKPLIVKNISDLLTETETATESLRNPMKIDEATKKRDKNKFKKDKIAPVPPSKSKNGVKCKKKQEIKKKNQTFAPPLPTQNNDVSLIEIGEENKNSNELNNQQPGTVEIQKLLSAEVYKEFSDDVKLSPSSDGGSSQASQASQVALEHCYSLPPQADTSTTCNQKKKNTYFKRENDNDKQLNLEHDHGAYANVNTFGNNSEVTISEEQIVQRQNSKPGPGRPRKDSTKIRRKNCIIQNSYDLAVEKKSMPRDILLQNVSQSKFIPLELFKARDATDELMVLYEFLTKGIDFEDIEYIRKSYEIHLQEDTYGFWLNNTHWVEHCITDRSFVPPPQKKRKREDELKRHKTGCARTEGYYKLDVREKAKHKYHHAKSNVENALSIDRSDDQLQQSHNKLISKMQGISREARSNQRRLLTAFGSIGESELLKFNQLKFRKKQLKFAKSAIHDWGLFAMEPIAADEMVIEYVGQMIRPIVADLRESKYEAIGIGSSYLFRIDMETIIDATKCGNLARFINHSCNPNCYAKVITIESEKKIVIYSKQPIGINEEITYDYKFPLEDEKIPCLCGAQGCRGTLN</sequence>
<evidence type="ECO:0000256" key="8">
    <source>
        <dbReference type="ARBA" id="ARBA00023015"/>
    </source>
</evidence>
<dbReference type="SMART" id="SM00508">
    <property type="entry name" value="PostSET"/>
    <property type="match status" value="1"/>
</dbReference>
<evidence type="ECO:0000256" key="5">
    <source>
        <dbReference type="ARBA" id="ARBA00022691"/>
    </source>
</evidence>
<keyword evidence="10" id="KW-0539">Nucleus</keyword>
<evidence type="ECO:0000256" key="1">
    <source>
        <dbReference type="ARBA" id="ARBA00004123"/>
    </source>
</evidence>
<evidence type="ECO:0000313" key="17">
    <source>
        <dbReference type="EMBL" id="JAC57116.1"/>
    </source>
</evidence>
<protein>
    <recommendedName>
        <fullName evidence="2">[histone H3]-lysine(4) N-trimethyltransferase</fullName>
        <ecNumber evidence="2">2.1.1.354</ecNumber>
    </recommendedName>
</protein>
<dbReference type="InterPro" id="IPR024657">
    <property type="entry name" value="COMPASS_Set1_N-SET"/>
</dbReference>
<dbReference type="GeneID" id="105224305"/>
<feature type="region of interest" description="Disordered" evidence="14">
    <location>
        <begin position="444"/>
        <end position="489"/>
    </location>
</feature>
<name>A0A034WNG1_BACDO</name>
<dbReference type="Gene3D" id="3.30.70.330">
    <property type="match status" value="1"/>
</dbReference>
<dbReference type="InterPro" id="IPR012677">
    <property type="entry name" value="Nucleotide-bd_a/b_plait_sf"/>
</dbReference>
<feature type="compositionally biased region" description="Basic and acidic residues" evidence="14">
    <location>
        <begin position="360"/>
        <end position="384"/>
    </location>
</feature>
<keyword evidence="8" id="KW-0805">Transcription regulation</keyword>
<dbReference type="SUPFAM" id="SSF82199">
    <property type="entry name" value="SET domain"/>
    <property type="match status" value="1"/>
</dbReference>
<dbReference type="Pfam" id="PF00076">
    <property type="entry name" value="RRM_1"/>
    <property type="match status" value="1"/>
</dbReference>
<evidence type="ECO:0000259" key="15">
    <source>
        <dbReference type="PROSITE" id="PS50280"/>
    </source>
</evidence>
<dbReference type="FunFam" id="2.170.270.10:FF:000010">
    <property type="entry name" value="Histone-lysine N-methyltransferase"/>
    <property type="match status" value="1"/>
</dbReference>
<dbReference type="GO" id="GO:0003723">
    <property type="term" value="F:RNA binding"/>
    <property type="evidence" value="ECO:0007669"/>
    <property type="project" value="UniProtKB-KW"/>
</dbReference>
<dbReference type="GO" id="GO:0032259">
    <property type="term" value="P:methylation"/>
    <property type="evidence" value="ECO:0007669"/>
    <property type="project" value="UniProtKB-KW"/>
</dbReference>
<comment type="catalytic activity">
    <reaction evidence="11">
        <text>L-lysyl(4)-[histone H3] + 3 S-adenosyl-L-methionine = N(6),N(6),N(6)-trimethyl-L-lysyl(4)-[histone H3] + 3 S-adenosyl-L-homocysteine + 3 H(+)</text>
        <dbReference type="Rhea" id="RHEA:60260"/>
        <dbReference type="Rhea" id="RHEA-COMP:15537"/>
        <dbReference type="Rhea" id="RHEA-COMP:15547"/>
        <dbReference type="ChEBI" id="CHEBI:15378"/>
        <dbReference type="ChEBI" id="CHEBI:29969"/>
        <dbReference type="ChEBI" id="CHEBI:57856"/>
        <dbReference type="ChEBI" id="CHEBI:59789"/>
        <dbReference type="ChEBI" id="CHEBI:61961"/>
        <dbReference type="EC" id="2.1.1.354"/>
    </reaction>
</comment>
<dbReference type="Gene3D" id="2.170.270.10">
    <property type="entry name" value="SET domain"/>
    <property type="match status" value="1"/>
</dbReference>
<keyword evidence="5" id="KW-0949">S-adenosyl-L-methionine</keyword>
<dbReference type="EMBL" id="GAKP01001836">
    <property type="protein sequence ID" value="JAC57116.1"/>
    <property type="molecule type" value="Transcribed_RNA"/>
</dbReference>
<reference evidence="17" key="1">
    <citation type="journal article" date="2014" name="BMC Genomics">
        <title>Characterizing the developmental transcriptome of the oriental fruit fly, Bactrocera dorsalis (Diptera: Tephritidae) through comparative genomic analysis with Drosophila melanogaster utilizing modENCODE datasets.</title>
        <authorList>
            <person name="Geib S.M."/>
            <person name="Calla B."/>
            <person name="Hall B."/>
            <person name="Hou S."/>
            <person name="Manoukis N.C."/>
        </authorList>
    </citation>
    <scope>NUCLEOTIDE SEQUENCE</scope>
    <source>
        <strain evidence="17">Punador</strain>
    </source>
</reference>
<keyword evidence="9" id="KW-0804">Transcription</keyword>
<evidence type="ECO:0000256" key="11">
    <source>
        <dbReference type="ARBA" id="ARBA00047571"/>
    </source>
</evidence>
<dbReference type="SMART" id="SM00360">
    <property type="entry name" value="RRM"/>
    <property type="match status" value="1"/>
</dbReference>
<feature type="region of interest" description="Disordered" evidence="14">
    <location>
        <begin position="867"/>
        <end position="904"/>
    </location>
</feature>
<evidence type="ECO:0000256" key="6">
    <source>
        <dbReference type="ARBA" id="ARBA00022853"/>
    </source>
</evidence>
<feature type="compositionally biased region" description="Basic residues" evidence="14">
    <location>
        <begin position="1201"/>
        <end position="1215"/>
    </location>
</feature>
<dbReference type="SUPFAM" id="SSF54928">
    <property type="entry name" value="RNA-binding domain, RBD"/>
    <property type="match status" value="1"/>
</dbReference>
<feature type="compositionally biased region" description="Basic and acidic residues" evidence="14">
    <location>
        <begin position="297"/>
        <end position="342"/>
    </location>
</feature>
<feature type="region of interest" description="Disordered" evidence="14">
    <location>
        <begin position="360"/>
        <end position="393"/>
    </location>
</feature>
<dbReference type="PANTHER" id="PTHR45814">
    <property type="entry name" value="HISTONE-LYSINE N-METHYLTRANSFERASE SETD1"/>
    <property type="match status" value="1"/>
</dbReference>
<dbReference type="OrthoDB" id="308383at2759"/>
<accession>A0A034WNG1</accession>
<organism evidence="17">
    <name type="scientific">Bactrocera dorsalis</name>
    <name type="common">Oriental fruit fly</name>
    <name type="synonym">Dacus dorsalis</name>
    <dbReference type="NCBI Taxonomy" id="27457"/>
    <lineage>
        <taxon>Eukaryota</taxon>
        <taxon>Metazoa</taxon>
        <taxon>Ecdysozoa</taxon>
        <taxon>Arthropoda</taxon>
        <taxon>Hexapoda</taxon>
        <taxon>Insecta</taxon>
        <taxon>Pterygota</taxon>
        <taxon>Neoptera</taxon>
        <taxon>Endopterygota</taxon>
        <taxon>Diptera</taxon>
        <taxon>Brachycera</taxon>
        <taxon>Muscomorpha</taxon>
        <taxon>Tephritoidea</taxon>
        <taxon>Tephritidae</taxon>
        <taxon>Bactrocera</taxon>
        <taxon>Bactrocera</taxon>
    </lineage>
</organism>
<dbReference type="InterPro" id="IPR003616">
    <property type="entry name" value="Post-SET_dom"/>
</dbReference>
<dbReference type="InterPro" id="IPR046341">
    <property type="entry name" value="SET_dom_sf"/>
</dbReference>
<dbReference type="EC" id="2.1.1.354" evidence="2"/>
<feature type="region of interest" description="Disordered" evidence="14">
    <location>
        <begin position="1169"/>
        <end position="1227"/>
    </location>
</feature>
<dbReference type="Pfam" id="PF00856">
    <property type="entry name" value="SET"/>
    <property type="match status" value="1"/>
</dbReference>
<dbReference type="CDD" id="cd19169">
    <property type="entry name" value="SET_SETD1"/>
    <property type="match status" value="1"/>
</dbReference>
<dbReference type="PROSITE" id="PS50868">
    <property type="entry name" value="POST_SET"/>
    <property type="match status" value="1"/>
</dbReference>
<dbReference type="KEGG" id="bdr:105224305"/>